<dbReference type="OrthoDB" id="1490880at2"/>
<feature type="transmembrane region" description="Helical" evidence="1">
    <location>
        <begin position="95"/>
        <end position="116"/>
    </location>
</feature>
<gene>
    <name evidence="3" type="ORF">C7S20_14105</name>
</gene>
<dbReference type="InterPro" id="IPR009597">
    <property type="entry name" value="DUF1206"/>
</dbReference>
<organism evidence="3 4">
    <name type="scientific">Christiangramia fulva</name>
    <dbReference type="NCBI Taxonomy" id="2126553"/>
    <lineage>
        <taxon>Bacteria</taxon>
        <taxon>Pseudomonadati</taxon>
        <taxon>Bacteroidota</taxon>
        <taxon>Flavobacteriia</taxon>
        <taxon>Flavobacteriales</taxon>
        <taxon>Flavobacteriaceae</taxon>
        <taxon>Christiangramia</taxon>
    </lineage>
</organism>
<sequence>MDSKIQKMARVGYIAKGGVYAITGILAFMAAFNMGGGQTSGKTGVVNFLQKQPFGNALLILLALGLLCYAGWRFFQSIKDPEHIGDSEHGKIKRVGLFISGLIYLSLAGYAVLQLINAGSSGGGNNNLSFLSGSLGVVVFAVIGIALIGLSIHKFQKAYSKNFLRKFNYKSITEEKRRKLVKNTGYLGIIARGVVFAIMAYIFIRGAYHSNTNDIKNISDAFDFLQKSSYGPWLLGLVALGLICYGIYMFAMAKYRQFND</sequence>
<dbReference type="EMBL" id="CP028136">
    <property type="protein sequence ID" value="AVR46306.1"/>
    <property type="molecule type" value="Genomic_DNA"/>
</dbReference>
<protein>
    <submittedName>
        <fullName evidence="3">DUF1206 domain-containing protein</fullName>
    </submittedName>
</protein>
<keyword evidence="4" id="KW-1185">Reference proteome</keyword>
<reference evidence="4" key="1">
    <citation type="submission" date="2018-03" db="EMBL/GenBank/DDBJ databases">
        <title>Gramella fulva sp. nov., isolated from a dry surface of tidal flat.</title>
        <authorList>
            <person name="Hwang S.H."/>
            <person name="Hwang W.M."/>
            <person name="Kang K."/>
            <person name="Ahn T.-Y."/>
        </authorList>
    </citation>
    <scope>NUCLEOTIDE SEQUENCE [LARGE SCALE GENOMIC DNA]</scope>
    <source>
        <strain evidence="4">SH35</strain>
    </source>
</reference>
<name>A0A2R3Z7R6_9FLAO</name>
<keyword evidence="1" id="KW-1133">Transmembrane helix</keyword>
<keyword evidence="1" id="KW-0812">Transmembrane</keyword>
<accession>A0A2R3Z7R6</accession>
<dbReference type="AlphaFoldDB" id="A0A2R3Z7R6"/>
<evidence type="ECO:0000256" key="1">
    <source>
        <dbReference type="SAM" id="Phobius"/>
    </source>
</evidence>
<feature type="domain" description="DUF1206" evidence="2">
    <location>
        <begin position="11"/>
        <end position="79"/>
    </location>
</feature>
<evidence type="ECO:0000259" key="2">
    <source>
        <dbReference type="Pfam" id="PF06724"/>
    </source>
</evidence>
<feature type="transmembrane region" description="Helical" evidence="1">
    <location>
        <begin position="54"/>
        <end position="75"/>
    </location>
</feature>
<dbReference type="RefSeq" id="WP_107013080.1">
    <property type="nucleotide sequence ID" value="NZ_CP028136.1"/>
</dbReference>
<feature type="transmembrane region" description="Helical" evidence="1">
    <location>
        <begin position="128"/>
        <end position="152"/>
    </location>
</feature>
<feature type="domain" description="DUF1206" evidence="2">
    <location>
        <begin position="187"/>
        <end position="256"/>
    </location>
</feature>
<dbReference type="Pfam" id="PF06724">
    <property type="entry name" value="DUF1206"/>
    <property type="match status" value="2"/>
</dbReference>
<dbReference type="KEGG" id="grs:C7S20_14105"/>
<feature type="transmembrane region" description="Helical" evidence="1">
    <location>
        <begin position="12"/>
        <end position="34"/>
    </location>
</feature>
<feature type="transmembrane region" description="Helical" evidence="1">
    <location>
        <begin position="230"/>
        <end position="251"/>
    </location>
</feature>
<feature type="transmembrane region" description="Helical" evidence="1">
    <location>
        <begin position="185"/>
        <end position="204"/>
    </location>
</feature>
<evidence type="ECO:0000313" key="4">
    <source>
        <dbReference type="Proteomes" id="UP000241507"/>
    </source>
</evidence>
<proteinExistence type="predicted"/>
<dbReference type="Proteomes" id="UP000241507">
    <property type="component" value="Chromosome"/>
</dbReference>
<keyword evidence="1" id="KW-0472">Membrane</keyword>
<evidence type="ECO:0000313" key="3">
    <source>
        <dbReference type="EMBL" id="AVR46306.1"/>
    </source>
</evidence>